<dbReference type="AlphaFoldDB" id="A0A1J9QLE6"/>
<evidence type="ECO:0000256" key="1">
    <source>
        <dbReference type="SAM" id="MobiDB-lite"/>
    </source>
</evidence>
<proteinExistence type="predicted"/>
<accession>A0A1J9QLE6</accession>
<sequence length="239" mass="27130">MSWATALITTAYYATYPITIVASFILAVLQALATPWVHVALYIFHICILLPWRFLLKFETLYIFLSIASVFGVSAGISLHFFSGYLHQLFDINAESEYGNEYHIDNHGSSSYQTNPSLFDKKYVTTQSTSGNKGLKGTVRERNEPYQAENRSQERMGMRGMGRLLGYTQERAVMYPAYVSESEHTGTQGKGIWENENGNEDRDGCGRVVKRESGREGLFSTMILEEEEDEDEDDQILSR</sequence>
<evidence type="ECO:0000313" key="3">
    <source>
        <dbReference type="EMBL" id="OJD16708.1"/>
    </source>
</evidence>
<evidence type="ECO:0000256" key="2">
    <source>
        <dbReference type="SAM" id="Phobius"/>
    </source>
</evidence>
<feature type="region of interest" description="Disordered" evidence="1">
    <location>
        <begin position="127"/>
        <end position="154"/>
    </location>
</feature>
<protein>
    <submittedName>
        <fullName evidence="3">Uncharacterized protein</fullName>
    </submittedName>
</protein>
<organism evidence="3 4">
    <name type="scientific">Emergomyces pasteurianus Ep9510</name>
    <dbReference type="NCBI Taxonomy" id="1447872"/>
    <lineage>
        <taxon>Eukaryota</taxon>
        <taxon>Fungi</taxon>
        <taxon>Dikarya</taxon>
        <taxon>Ascomycota</taxon>
        <taxon>Pezizomycotina</taxon>
        <taxon>Eurotiomycetes</taxon>
        <taxon>Eurotiomycetidae</taxon>
        <taxon>Onygenales</taxon>
        <taxon>Ajellomycetaceae</taxon>
        <taxon>Emergomyces</taxon>
    </lineage>
</organism>
<feature type="region of interest" description="Disordered" evidence="1">
    <location>
        <begin position="185"/>
        <end position="205"/>
    </location>
</feature>
<keyword evidence="2" id="KW-1133">Transmembrane helix</keyword>
<comment type="caution">
    <text evidence="3">The sequence shown here is derived from an EMBL/GenBank/DDBJ whole genome shotgun (WGS) entry which is preliminary data.</text>
</comment>
<evidence type="ECO:0000313" key="4">
    <source>
        <dbReference type="Proteomes" id="UP000182235"/>
    </source>
</evidence>
<dbReference type="EMBL" id="LGRN01000095">
    <property type="protein sequence ID" value="OJD16708.1"/>
    <property type="molecule type" value="Genomic_DNA"/>
</dbReference>
<feature type="transmembrane region" description="Helical" evidence="2">
    <location>
        <begin position="61"/>
        <end position="82"/>
    </location>
</feature>
<name>A0A1J9QLE6_9EURO</name>
<keyword evidence="2" id="KW-0812">Transmembrane</keyword>
<dbReference type="VEuPathDB" id="FungiDB:AJ78_03133"/>
<reference evidence="3 4" key="1">
    <citation type="submission" date="2015-07" db="EMBL/GenBank/DDBJ databases">
        <title>Emmonsia species relationships and genome sequence.</title>
        <authorList>
            <consortium name="The Broad Institute Genomics Platform"/>
            <person name="Cuomo C.A."/>
            <person name="Munoz J.F."/>
            <person name="Imamovic A."/>
            <person name="Priest M.E."/>
            <person name="Young S."/>
            <person name="Clay O.K."/>
            <person name="McEwen J.G."/>
        </authorList>
    </citation>
    <scope>NUCLEOTIDE SEQUENCE [LARGE SCALE GENOMIC DNA]</scope>
    <source>
        <strain evidence="3 4">UAMH 9510</strain>
    </source>
</reference>
<feature type="transmembrane region" description="Helical" evidence="2">
    <location>
        <begin position="6"/>
        <end position="29"/>
    </location>
</feature>
<feature type="transmembrane region" description="Helical" evidence="2">
    <location>
        <begin position="36"/>
        <end position="55"/>
    </location>
</feature>
<gene>
    <name evidence="3" type="ORF">AJ78_03133</name>
</gene>
<keyword evidence="4" id="KW-1185">Reference proteome</keyword>
<keyword evidence="2" id="KW-0472">Membrane</keyword>
<dbReference type="OrthoDB" id="4502894at2759"/>
<dbReference type="Proteomes" id="UP000182235">
    <property type="component" value="Unassembled WGS sequence"/>
</dbReference>